<feature type="region of interest" description="Disordered" evidence="1">
    <location>
        <begin position="60"/>
        <end position="143"/>
    </location>
</feature>
<keyword evidence="3" id="KW-1185">Reference proteome</keyword>
<dbReference type="EMBL" id="AGNL01026929">
    <property type="protein sequence ID" value="EJK57831.1"/>
    <property type="molecule type" value="Genomic_DNA"/>
</dbReference>
<organism evidence="2 3">
    <name type="scientific">Thalassiosira oceanica</name>
    <name type="common">Marine diatom</name>
    <dbReference type="NCBI Taxonomy" id="159749"/>
    <lineage>
        <taxon>Eukaryota</taxon>
        <taxon>Sar</taxon>
        <taxon>Stramenopiles</taxon>
        <taxon>Ochrophyta</taxon>
        <taxon>Bacillariophyta</taxon>
        <taxon>Coscinodiscophyceae</taxon>
        <taxon>Thalassiosirophycidae</taxon>
        <taxon>Thalassiosirales</taxon>
        <taxon>Thalassiosiraceae</taxon>
        <taxon>Thalassiosira</taxon>
    </lineage>
</organism>
<reference evidence="2 3" key="1">
    <citation type="journal article" date="2012" name="Genome Biol.">
        <title>Genome and low-iron response of an oceanic diatom adapted to chronic iron limitation.</title>
        <authorList>
            <person name="Lommer M."/>
            <person name="Specht M."/>
            <person name="Roy A.S."/>
            <person name="Kraemer L."/>
            <person name="Andreson R."/>
            <person name="Gutowska M.A."/>
            <person name="Wolf J."/>
            <person name="Bergner S.V."/>
            <person name="Schilhabel M.B."/>
            <person name="Klostermeier U.C."/>
            <person name="Beiko R.G."/>
            <person name="Rosenstiel P."/>
            <person name="Hippler M."/>
            <person name="Laroche J."/>
        </authorList>
    </citation>
    <scope>NUCLEOTIDE SEQUENCE [LARGE SCALE GENOMIC DNA]</scope>
    <source>
        <strain evidence="2 3">CCMP1005</strain>
    </source>
</reference>
<accession>K0SA66</accession>
<dbReference type="AlphaFoldDB" id="K0SA66"/>
<evidence type="ECO:0000313" key="2">
    <source>
        <dbReference type="EMBL" id="EJK57831.1"/>
    </source>
</evidence>
<dbReference type="OrthoDB" id="5282002at2759"/>
<dbReference type="Proteomes" id="UP000266841">
    <property type="component" value="Unassembled WGS sequence"/>
</dbReference>
<sequence length="143" mass="15492">YNEHSGVNCAKLGGWRAAQSLEVNPFRQPRAMPVYCMNLPQFSNGFMYVFNEQDLEGKACPAPEGQQCRGRKVQTRPLPSLASTQDEEAGRPKFIRDGAGNISGVGHGLVLHTEDGGLGTVEDDEEDGRGKTPTSSAKRAIDD</sequence>
<name>K0SA66_THAOC</name>
<evidence type="ECO:0000256" key="1">
    <source>
        <dbReference type="SAM" id="MobiDB-lite"/>
    </source>
</evidence>
<feature type="non-terminal residue" evidence="2">
    <location>
        <position position="1"/>
    </location>
</feature>
<protein>
    <submittedName>
        <fullName evidence="2">Uncharacterized protein</fullName>
    </submittedName>
</protein>
<gene>
    <name evidence="2" type="ORF">THAOC_22087</name>
</gene>
<comment type="caution">
    <text evidence="2">The sequence shown here is derived from an EMBL/GenBank/DDBJ whole genome shotgun (WGS) entry which is preliminary data.</text>
</comment>
<proteinExistence type="predicted"/>
<evidence type="ECO:0000313" key="3">
    <source>
        <dbReference type="Proteomes" id="UP000266841"/>
    </source>
</evidence>